<dbReference type="SMART" id="SM00242">
    <property type="entry name" value="MYSc"/>
    <property type="match status" value="1"/>
</dbReference>
<dbReference type="InterPro" id="IPR027417">
    <property type="entry name" value="P-loop_NTPase"/>
</dbReference>
<keyword evidence="3 6" id="KW-0518">Myosin</keyword>
<dbReference type="PRINTS" id="PR00193">
    <property type="entry name" value="MYOSINHEAVY"/>
</dbReference>
<dbReference type="VEuPathDB" id="FungiDB:H257_10288"/>
<sequence length="1405" mass="156909">YPGEGRYTRGKDSNERIMADQHTRVYIADSKVSWIAAEILRSNGNTIDVQTFPDPSEENLDDHPQTPTQRTVAKDSVCLQNALPDEGCEDMVNLNYLHEAAILYNLKVRFHGGLPYTYTGPICIAVNPYTWLDIYNPTVQDQYLDTSKLTELPPHVYAVSARAFHHMKTTGHNQSILVSGESGAGKTETTKILMSHLATAGDRDAHNKELTLNIVERVLQSNPLMESFGNATTSRNDNSSRFGKFSELQFNADYELVGARCNTYLLEKSRVSTHGKGERNYHIFYQLLAAPQEFRDRVELPDADPTAFPFLRGVAGDDGNALKESDADFFERTLKGLTTLGISESDQMSVFGVVAAILHLGRVDFKGVDQAAMVAEAKTVAAISKLLGLDAQDFEQSLCTRQMSAGLDTYTVPHTMDQATNARTALGVALYSKLFDWLVTHVNASTTSKMHVAQRICILDIFGFEIFDANSFEQLCINYANEKLQQKFTQDVFKSIQVEYEEEGIPWTKIEFADNMNVLELIEGRFGLLALLNEECMRPKGSDVAFTNKLSAHYNDNDRFELPRLKRNCFTILHYAGQVVYETSGFLVKNTDMLQRDTVLLLNRSTSPFVLSLFPQAEKPVTNRLKRSNSILGDSVGTQFKSQLNALMEDIRRTHVQYVRCIKPNATKSDTLFSKSSVTSQLQCAGVVEAVKISRSAFPNRLTQDHCLDRFQMLAPSHSVDACDVFLGQMLPPTDYQLGKTRVFFRAGALERLEELRTTKRNTCAILLQRMLRGWLAQSQFQSLRAATVRLQAYSRGFVVRQRYLAMRQASITLQCAVRCYVATQIVHGKRQTKRATQIQSVVKMYRARTAYARIRQAVLKMQCLGRGFIAKKGYARLLVQAKEEAKLENQIQRLKDRLREEKARNEQLQRRSSMMLDAPGLDQELEGASGMIDQLRSEMALLKESNAALKAHNATLKKEKDHMERGAYVNGASFTAANHRAIKLQEEVEFLKLAHVRIKDTHKTLRLQSAQGVDTIRHLQHELHQVVCERNALQLGLVNLQNHVQTLDADNHELTTVNARLRVILRQDPVLNRKSRDEVAGLMKTVRHAQEARKPPSSSVPHSLASSSSLSSAAALSMPQLLPEVASILLPKVPRTKNPAQRVIHVVAAPEGPVSGIRQPKGADGALAFPGKVMGMEPNTDDDDVKFRITLLDEEKEVQPPLPTQPSAMKLPLPPPTNVAPFVPGSPWTKQQQPNNSPHIKQPSQRTNNHHPRKPTNDQDRPRSHSNSSSKSTSSTSSQVSQFRRHNSTNHNHSPPPPSQQKYGNNSNARMTPRQNYSNASTYNNSGGYNIQQRTNHHVPPASSVQYVGGGQQNGHNPYAAPFQATTGVLQQSRGQRTGSPPPLPQQPPTPHVNVGRGGRHVEI</sequence>
<reference evidence="10 11" key="1">
    <citation type="submission" date="2018-08" db="EMBL/GenBank/DDBJ databases">
        <title>Aphanomyces genome sequencing and annotation.</title>
        <authorList>
            <person name="Minardi D."/>
            <person name="Oidtmann B."/>
            <person name="Van Der Giezen M."/>
            <person name="Studholme D.J."/>
        </authorList>
    </citation>
    <scope>NUCLEOTIDE SEQUENCE [LARGE SCALE GENOMIC DNA]</scope>
    <source>
        <strain evidence="10 11">Sv</strain>
    </source>
</reference>
<feature type="region of interest" description="Disordered" evidence="8">
    <location>
        <begin position="46"/>
        <end position="72"/>
    </location>
</feature>
<dbReference type="Gene3D" id="3.30.70.1590">
    <property type="match status" value="1"/>
</dbReference>
<dbReference type="GO" id="GO:0005737">
    <property type="term" value="C:cytoplasm"/>
    <property type="evidence" value="ECO:0007669"/>
    <property type="project" value="TreeGrafter"/>
</dbReference>
<evidence type="ECO:0000313" key="11">
    <source>
        <dbReference type="Proteomes" id="UP000285712"/>
    </source>
</evidence>
<dbReference type="Gene3D" id="1.20.5.190">
    <property type="match status" value="2"/>
</dbReference>
<feature type="compositionally biased region" description="Polar residues" evidence="8">
    <location>
        <begin position="1229"/>
        <end position="1248"/>
    </location>
</feature>
<dbReference type="Pfam" id="PF00612">
    <property type="entry name" value="IQ"/>
    <property type="match status" value="3"/>
</dbReference>
<protein>
    <recommendedName>
        <fullName evidence="9">Myosin motor domain-containing protein</fullName>
    </recommendedName>
</protein>
<evidence type="ECO:0000313" key="10">
    <source>
        <dbReference type="EMBL" id="RHY87276.1"/>
    </source>
</evidence>
<dbReference type="Gene3D" id="3.40.850.10">
    <property type="entry name" value="Kinesin motor domain"/>
    <property type="match status" value="1"/>
</dbReference>
<dbReference type="PROSITE" id="PS50096">
    <property type="entry name" value="IQ"/>
    <property type="match status" value="4"/>
</dbReference>
<evidence type="ECO:0000256" key="3">
    <source>
        <dbReference type="ARBA" id="ARBA00023123"/>
    </source>
</evidence>
<dbReference type="GO" id="GO:0016020">
    <property type="term" value="C:membrane"/>
    <property type="evidence" value="ECO:0007669"/>
    <property type="project" value="TreeGrafter"/>
</dbReference>
<dbReference type="GO" id="GO:0051015">
    <property type="term" value="F:actin filament binding"/>
    <property type="evidence" value="ECO:0007669"/>
    <property type="project" value="TreeGrafter"/>
</dbReference>
<evidence type="ECO:0000256" key="2">
    <source>
        <dbReference type="ARBA" id="ARBA00022840"/>
    </source>
</evidence>
<dbReference type="Proteomes" id="UP000285712">
    <property type="component" value="Unassembled WGS sequence"/>
</dbReference>
<dbReference type="CDD" id="cd00124">
    <property type="entry name" value="MYSc"/>
    <property type="match status" value="1"/>
</dbReference>
<organism evidence="10 11">
    <name type="scientific">Aphanomyces astaci</name>
    <name type="common">Crayfish plague agent</name>
    <dbReference type="NCBI Taxonomy" id="112090"/>
    <lineage>
        <taxon>Eukaryota</taxon>
        <taxon>Sar</taxon>
        <taxon>Stramenopiles</taxon>
        <taxon>Oomycota</taxon>
        <taxon>Saprolegniomycetes</taxon>
        <taxon>Saprolegniales</taxon>
        <taxon>Verrucalvaceae</taxon>
        <taxon>Aphanomyces</taxon>
    </lineage>
</organism>
<dbReference type="GO" id="GO:0016459">
    <property type="term" value="C:myosin complex"/>
    <property type="evidence" value="ECO:0007669"/>
    <property type="project" value="UniProtKB-KW"/>
</dbReference>
<dbReference type="InterPro" id="IPR036961">
    <property type="entry name" value="Kinesin_motor_dom_sf"/>
</dbReference>
<keyword evidence="1 6" id="KW-0547">Nucleotide-binding</keyword>
<keyword evidence="4 6" id="KW-0505">Motor protein</keyword>
<keyword evidence="7" id="KW-0175">Coiled coil</keyword>
<dbReference type="SUPFAM" id="SSF52540">
    <property type="entry name" value="P-loop containing nucleoside triphosphate hydrolases"/>
    <property type="match status" value="1"/>
</dbReference>
<dbReference type="PROSITE" id="PS51456">
    <property type="entry name" value="MYOSIN_MOTOR"/>
    <property type="match status" value="1"/>
</dbReference>
<evidence type="ECO:0000259" key="9">
    <source>
        <dbReference type="PROSITE" id="PS51456"/>
    </source>
</evidence>
<evidence type="ECO:0000256" key="8">
    <source>
        <dbReference type="SAM" id="MobiDB-lite"/>
    </source>
</evidence>
<evidence type="ECO:0000256" key="5">
    <source>
        <dbReference type="ARBA" id="ARBA00023203"/>
    </source>
</evidence>
<feature type="compositionally biased region" description="Pro residues" evidence="8">
    <location>
        <begin position="1381"/>
        <end position="1392"/>
    </location>
</feature>
<feature type="binding site" evidence="6">
    <location>
        <begin position="180"/>
        <end position="187"/>
    </location>
    <ligand>
        <name>ATP</name>
        <dbReference type="ChEBI" id="CHEBI:30616"/>
    </ligand>
</feature>
<feature type="region of interest" description="Actin-binding" evidence="6">
    <location>
        <begin position="644"/>
        <end position="666"/>
    </location>
</feature>
<feature type="compositionally biased region" description="Polar residues" evidence="8">
    <location>
        <begin position="1301"/>
        <end position="1335"/>
    </location>
</feature>
<keyword evidence="2 6" id="KW-0067">ATP-binding</keyword>
<name>A0A418CYU0_APHAT</name>
<dbReference type="Gene3D" id="1.20.120.720">
    <property type="entry name" value="Myosin VI head, motor domain, U50 subdomain"/>
    <property type="match status" value="1"/>
</dbReference>
<comment type="similarity">
    <text evidence="6">Belongs to the TRAFAC class myosin-kinesin ATPase superfamily. Myosin family.</text>
</comment>
<dbReference type="Gene3D" id="1.10.10.820">
    <property type="match status" value="1"/>
</dbReference>
<dbReference type="InterPro" id="IPR000048">
    <property type="entry name" value="IQ_motif_EF-hand-BS"/>
</dbReference>
<evidence type="ECO:0000256" key="4">
    <source>
        <dbReference type="ARBA" id="ARBA00023175"/>
    </source>
</evidence>
<feature type="domain" description="Myosin motor" evidence="9">
    <location>
        <begin position="86"/>
        <end position="758"/>
    </location>
</feature>
<dbReference type="Pfam" id="PF00063">
    <property type="entry name" value="Myosin_head"/>
    <property type="match status" value="1"/>
</dbReference>
<feature type="coiled-coil region" evidence="7">
    <location>
        <begin position="878"/>
        <end position="960"/>
    </location>
</feature>
<dbReference type="GO" id="GO:0007015">
    <property type="term" value="P:actin filament organization"/>
    <property type="evidence" value="ECO:0007669"/>
    <property type="project" value="TreeGrafter"/>
</dbReference>
<dbReference type="InterPro" id="IPR001609">
    <property type="entry name" value="Myosin_head_motor_dom-like"/>
</dbReference>
<dbReference type="SMART" id="SM00015">
    <property type="entry name" value="IQ"/>
    <property type="match status" value="5"/>
</dbReference>
<feature type="non-terminal residue" evidence="10">
    <location>
        <position position="1"/>
    </location>
</feature>
<comment type="caution">
    <text evidence="10">The sequence shown here is derived from an EMBL/GenBank/DDBJ whole genome shotgun (WGS) entry which is preliminary data.</text>
</comment>
<gene>
    <name evidence="10" type="ORF">DYB35_007563</name>
</gene>
<feature type="region of interest" description="Disordered" evidence="8">
    <location>
        <begin position="1195"/>
        <end position="1405"/>
    </location>
</feature>
<evidence type="ECO:0000256" key="6">
    <source>
        <dbReference type="PROSITE-ProRule" id="PRU00782"/>
    </source>
</evidence>
<keyword evidence="5 6" id="KW-0009">Actin-binding</keyword>
<dbReference type="EMBL" id="QUTG01004760">
    <property type="protein sequence ID" value="RHY87276.1"/>
    <property type="molecule type" value="Genomic_DNA"/>
</dbReference>
<dbReference type="GO" id="GO:0005524">
    <property type="term" value="F:ATP binding"/>
    <property type="evidence" value="ECO:0007669"/>
    <property type="project" value="UniProtKB-UniRule"/>
</dbReference>
<dbReference type="GO" id="GO:0000146">
    <property type="term" value="F:microfilament motor activity"/>
    <property type="evidence" value="ECO:0007669"/>
    <property type="project" value="TreeGrafter"/>
</dbReference>
<dbReference type="PANTHER" id="PTHR13140">
    <property type="entry name" value="MYOSIN"/>
    <property type="match status" value="1"/>
</dbReference>
<feature type="compositionally biased region" description="Polar residues" evidence="8">
    <location>
        <begin position="1365"/>
        <end position="1380"/>
    </location>
</feature>
<proteinExistence type="inferred from homology"/>
<feature type="compositionally biased region" description="Low complexity" evidence="8">
    <location>
        <begin position="1266"/>
        <end position="1282"/>
    </location>
</feature>
<accession>A0A418CYU0</accession>
<evidence type="ECO:0000256" key="7">
    <source>
        <dbReference type="SAM" id="Coils"/>
    </source>
</evidence>
<dbReference type="Gene3D" id="1.20.58.530">
    <property type="match status" value="1"/>
</dbReference>
<evidence type="ECO:0000256" key="1">
    <source>
        <dbReference type="ARBA" id="ARBA00022741"/>
    </source>
</evidence>
<dbReference type="PANTHER" id="PTHR13140:SF706">
    <property type="entry name" value="DILUTE CLASS UNCONVENTIONAL MYOSIN, ISOFORM C"/>
    <property type="match status" value="1"/>
</dbReference>